<dbReference type="GO" id="GO:0004563">
    <property type="term" value="F:beta-N-acetylhexosaminidase activity"/>
    <property type="evidence" value="ECO:0007669"/>
    <property type="project" value="UniProtKB-EC"/>
</dbReference>
<protein>
    <recommendedName>
        <fullName evidence="3">beta-N-acetylhexosaminidase</fullName>
        <ecNumber evidence="3">3.2.1.52</ecNumber>
    </recommendedName>
</protein>
<dbReference type="GO" id="GO:0016020">
    <property type="term" value="C:membrane"/>
    <property type="evidence" value="ECO:0007669"/>
    <property type="project" value="TreeGrafter"/>
</dbReference>
<dbReference type="Pfam" id="PF00728">
    <property type="entry name" value="Glyco_hydro_20"/>
    <property type="match status" value="1"/>
</dbReference>
<dbReference type="SUPFAM" id="SSF51445">
    <property type="entry name" value="(Trans)glycosidases"/>
    <property type="match status" value="1"/>
</dbReference>
<dbReference type="OrthoDB" id="428480at2759"/>
<dbReference type="GO" id="GO:0030203">
    <property type="term" value="P:glycosaminoglycan metabolic process"/>
    <property type="evidence" value="ECO:0007669"/>
    <property type="project" value="TreeGrafter"/>
</dbReference>
<dbReference type="AlphaFoldDB" id="A0A4Q2DTF2"/>
<feature type="domain" description="Glycoside hydrolase family 20 catalytic" evidence="6">
    <location>
        <begin position="14"/>
        <end position="106"/>
    </location>
</feature>
<dbReference type="GO" id="GO:0005975">
    <property type="term" value="P:carbohydrate metabolic process"/>
    <property type="evidence" value="ECO:0007669"/>
    <property type="project" value="InterPro"/>
</dbReference>
<proteinExistence type="inferred from homology"/>
<keyword evidence="4" id="KW-0732">Signal</keyword>
<comment type="similarity">
    <text evidence="2">Belongs to the glycosyl hydrolase 20 family.</text>
</comment>
<sequence length="197" mass="22561">MRRLIISIWIVAEESGSETILERKAVFGWLCRELKSSHDLRNSWCDPFKSWQKAYAFDPLAKLSSAEASLVLGGQQLLWTEQASPENLDPIVWPRAAVSSEIFWTGPRHPSGQFRTVAEALHRLHDVRFRMVQRGVSAIPLQPQWCALRPGQCDSGGLPSTIWGFALKKLTKVIKRYKRIALSLTNNYLERIRYNEL</sequence>
<dbReference type="Gene3D" id="3.20.20.80">
    <property type="entry name" value="Glycosidases"/>
    <property type="match status" value="1"/>
</dbReference>
<reference evidence="7 8" key="1">
    <citation type="submission" date="2019-01" db="EMBL/GenBank/DDBJ databases">
        <title>Draft genome sequence of Psathyrella aberdarensis IHI B618.</title>
        <authorList>
            <person name="Buettner E."/>
            <person name="Kellner H."/>
        </authorList>
    </citation>
    <scope>NUCLEOTIDE SEQUENCE [LARGE SCALE GENOMIC DNA]</scope>
    <source>
        <strain evidence="7 8">IHI B618</strain>
    </source>
</reference>
<organism evidence="7 8">
    <name type="scientific">Candolleomyces aberdarensis</name>
    <dbReference type="NCBI Taxonomy" id="2316362"/>
    <lineage>
        <taxon>Eukaryota</taxon>
        <taxon>Fungi</taxon>
        <taxon>Dikarya</taxon>
        <taxon>Basidiomycota</taxon>
        <taxon>Agaricomycotina</taxon>
        <taxon>Agaricomycetes</taxon>
        <taxon>Agaricomycetidae</taxon>
        <taxon>Agaricales</taxon>
        <taxon>Agaricineae</taxon>
        <taxon>Psathyrellaceae</taxon>
        <taxon>Candolleomyces</taxon>
    </lineage>
</organism>
<evidence type="ECO:0000313" key="7">
    <source>
        <dbReference type="EMBL" id="RXW23790.1"/>
    </source>
</evidence>
<evidence type="ECO:0000259" key="6">
    <source>
        <dbReference type="Pfam" id="PF00728"/>
    </source>
</evidence>
<dbReference type="EC" id="3.2.1.52" evidence="3"/>
<evidence type="ECO:0000256" key="4">
    <source>
        <dbReference type="ARBA" id="ARBA00022729"/>
    </source>
</evidence>
<evidence type="ECO:0000256" key="3">
    <source>
        <dbReference type="ARBA" id="ARBA00012663"/>
    </source>
</evidence>
<dbReference type="STRING" id="2316362.A0A4Q2DTF2"/>
<evidence type="ECO:0000256" key="2">
    <source>
        <dbReference type="ARBA" id="ARBA00006285"/>
    </source>
</evidence>
<evidence type="ECO:0000256" key="5">
    <source>
        <dbReference type="ARBA" id="ARBA00022801"/>
    </source>
</evidence>
<dbReference type="InterPro" id="IPR015883">
    <property type="entry name" value="Glyco_hydro_20_cat"/>
</dbReference>
<name>A0A4Q2DTF2_9AGAR</name>
<keyword evidence="5" id="KW-0378">Hydrolase</keyword>
<dbReference type="Proteomes" id="UP000290288">
    <property type="component" value="Unassembled WGS sequence"/>
</dbReference>
<dbReference type="InterPro" id="IPR025705">
    <property type="entry name" value="Beta_hexosaminidase_sua/sub"/>
</dbReference>
<keyword evidence="8" id="KW-1185">Reference proteome</keyword>
<gene>
    <name evidence="7" type="ORF">EST38_g2063</name>
</gene>
<dbReference type="EMBL" id="SDEE01000032">
    <property type="protein sequence ID" value="RXW23790.1"/>
    <property type="molecule type" value="Genomic_DNA"/>
</dbReference>
<accession>A0A4Q2DTF2</accession>
<evidence type="ECO:0000256" key="1">
    <source>
        <dbReference type="ARBA" id="ARBA00001231"/>
    </source>
</evidence>
<dbReference type="PANTHER" id="PTHR22600">
    <property type="entry name" value="BETA-HEXOSAMINIDASE"/>
    <property type="match status" value="1"/>
</dbReference>
<dbReference type="PANTHER" id="PTHR22600:SF26">
    <property type="entry name" value="BETA-N-ACETYLHEXOSAMINIDASE"/>
    <property type="match status" value="1"/>
</dbReference>
<comment type="catalytic activity">
    <reaction evidence="1">
        <text>Hydrolysis of terminal non-reducing N-acetyl-D-hexosamine residues in N-acetyl-beta-D-hexosaminides.</text>
        <dbReference type="EC" id="3.2.1.52"/>
    </reaction>
</comment>
<dbReference type="InterPro" id="IPR017853">
    <property type="entry name" value="GH"/>
</dbReference>
<comment type="caution">
    <text evidence="7">The sequence shown here is derived from an EMBL/GenBank/DDBJ whole genome shotgun (WGS) entry which is preliminary data.</text>
</comment>
<evidence type="ECO:0000313" key="8">
    <source>
        <dbReference type="Proteomes" id="UP000290288"/>
    </source>
</evidence>